<dbReference type="RefSeq" id="WP_206644141.1">
    <property type="nucleotide sequence ID" value="NZ_CP071247.1"/>
</dbReference>
<feature type="chain" id="PRO_5045226390" description="DUF4864 domain-containing protein" evidence="1">
    <location>
        <begin position="22"/>
        <end position="148"/>
    </location>
</feature>
<proteinExistence type="predicted"/>
<dbReference type="EMBL" id="CP071247">
    <property type="protein sequence ID" value="QSP94934.1"/>
    <property type="molecule type" value="Genomic_DNA"/>
</dbReference>
<reference evidence="2 3" key="1">
    <citation type="submission" date="2021-03" db="EMBL/GenBank/DDBJ databases">
        <title>Genome sequencing of Marinobacter sp. LPB0319.</title>
        <authorList>
            <person name="Kim J."/>
        </authorList>
    </citation>
    <scope>NUCLEOTIDE SEQUENCE [LARGE SCALE GENOMIC DNA]</scope>
    <source>
        <strain evidence="2 3">LPB0319</strain>
    </source>
</reference>
<gene>
    <name evidence="2" type="ORF">LPB19_00460</name>
</gene>
<organism evidence="2 3">
    <name type="scientific">Marinobacter salinisoli</name>
    <dbReference type="NCBI Taxonomy" id="2769486"/>
    <lineage>
        <taxon>Bacteria</taxon>
        <taxon>Pseudomonadati</taxon>
        <taxon>Pseudomonadota</taxon>
        <taxon>Gammaproteobacteria</taxon>
        <taxon>Pseudomonadales</taxon>
        <taxon>Marinobacteraceae</taxon>
        <taxon>Marinobacter</taxon>
    </lineage>
</organism>
<keyword evidence="3" id="KW-1185">Reference proteome</keyword>
<accession>A0ABX7MU80</accession>
<name>A0ABX7MU80_9GAMM</name>
<sequence length="148" mass="16357">MRPNLPLICLLCLLVAGPANAEQELPGRDDIRQQTGAFMDMVASGRILPAYQSLRPYLGVSADAYDQSGKEAAAYFQKVRNTAGDPVGASRVKAEVIADDFTRETWLQKFETAAIAWRFTFYQPAGSGWRLVGVSYSTDLEELYQTVD</sequence>
<keyword evidence="1" id="KW-0732">Signal</keyword>
<evidence type="ECO:0000313" key="2">
    <source>
        <dbReference type="EMBL" id="QSP94934.1"/>
    </source>
</evidence>
<protein>
    <recommendedName>
        <fullName evidence="4">DUF4864 domain-containing protein</fullName>
    </recommendedName>
</protein>
<evidence type="ECO:0000256" key="1">
    <source>
        <dbReference type="SAM" id="SignalP"/>
    </source>
</evidence>
<evidence type="ECO:0008006" key="4">
    <source>
        <dbReference type="Google" id="ProtNLM"/>
    </source>
</evidence>
<evidence type="ECO:0000313" key="3">
    <source>
        <dbReference type="Proteomes" id="UP000663555"/>
    </source>
</evidence>
<dbReference type="Proteomes" id="UP000663555">
    <property type="component" value="Chromosome"/>
</dbReference>
<feature type="signal peptide" evidence="1">
    <location>
        <begin position="1"/>
        <end position="21"/>
    </location>
</feature>